<keyword evidence="1" id="KW-1133">Transmembrane helix</keyword>
<organism evidence="2 3">
    <name type="scientific">Amorphus orientalis</name>
    <dbReference type="NCBI Taxonomy" id="649198"/>
    <lineage>
        <taxon>Bacteria</taxon>
        <taxon>Pseudomonadati</taxon>
        <taxon>Pseudomonadota</taxon>
        <taxon>Alphaproteobacteria</taxon>
        <taxon>Hyphomicrobiales</taxon>
        <taxon>Amorphaceae</taxon>
        <taxon>Amorphus</taxon>
    </lineage>
</organism>
<gene>
    <name evidence="2" type="ORF">J2S73_001738</name>
</gene>
<proteinExistence type="predicted"/>
<feature type="transmembrane region" description="Helical" evidence="1">
    <location>
        <begin position="30"/>
        <end position="51"/>
    </location>
</feature>
<evidence type="ECO:0000313" key="3">
    <source>
        <dbReference type="Proteomes" id="UP001229244"/>
    </source>
</evidence>
<dbReference type="AlphaFoldDB" id="A0AAE4ARL7"/>
<keyword evidence="1" id="KW-0812">Transmembrane</keyword>
<keyword evidence="1" id="KW-0472">Membrane</keyword>
<dbReference type="Proteomes" id="UP001229244">
    <property type="component" value="Unassembled WGS sequence"/>
</dbReference>
<accession>A0AAE4ARL7</accession>
<dbReference type="Gene3D" id="3.10.580.10">
    <property type="entry name" value="CBS-domain"/>
    <property type="match status" value="1"/>
</dbReference>
<comment type="caution">
    <text evidence="2">The sequence shown here is derived from an EMBL/GenBank/DDBJ whole genome shotgun (WGS) entry which is preliminary data.</text>
</comment>
<sequence>MAEQGAATATNGVSEDLRKGSFRRKVAQSVIQWSGAVLIALTIVISLVAAAAYDPNNPQSINAVADIVQTYVYAVLPMIGTWVGTVLAFYFTNDSYQTASTETRLTISESREAKLRKVPARDAMKSLSGVHAIAEDKANWPNLNFKTGVLDFLDAKKVGRLPVFDKARSRVHGIVHDSVIKDFALRNKISPTVVDGSPSTATLQSFLSDPEVSAVFDQSVAIVGPDATLADVKNAMDAMNARGVPCRDVFVTEDGTANGKPLGLITNIDLERFSTYG</sequence>
<keyword evidence="3" id="KW-1185">Reference proteome</keyword>
<dbReference type="RefSeq" id="WP_306885116.1">
    <property type="nucleotide sequence ID" value="NZ_JAUSUL010000002.1"/>
</dbReference>
<dbReference type="EMBL" id="JAUSUL010000002">
    <property type="protein sequence ID" value="MDQ0315281.1"/>
    <property type="molecule type" value="Genomic_DNA"/>
</dbReference>
<evidence type="ECO:0000256" key="1">
    <source>
        <dbReference type="SAM" id="Phobius"/>
    </source>
</evidence>
<reference evidence="2" key="1">
    <citation type="submission" date="2023-07" db="EMBL/GenBank/DDBJ databases">
        <title>Genomic Encyclopedia of Type Strains, Phase IV (KMG-IV): sequencing the most valuable type-strain genomes for metagenomic binning, comparative biology and taxonomic classification.</title>
        <authorList>
            <person name="Goeker M."/>
        </authorList>
    </citation>
    <scope>NUCLEOTIDE SEQUENCE</scope>
    <source>
        <strain evidence="2">DSM 21202</strain>
    </source>
</reference>
<protein>
    <submittedName>
        <fullName evidence="2">CBS domain-containing protein</fullName>
    </submittedName>
</protein>
<feature type="transmembrane region" description="Helical" evidence="1">
    <location>
        <begin position="71"/>
        <end position="91"/>
    </location>
</feature>
<evidence type="ECO:0000313" key="2">
    <source>
        <dbReference type="EMBL" id="MDQ0315281.1"/>
    </source>
</evidence>
<dbReference type="InterPro" id="IPR046342">
    <property type="entry name" value="CBS_dom_sf"/>
</dbReference>
<dbReference type="SUPFAM" id="SSF54631">
    <property type="entry name" value="CBS-domain pair"/>
    <property type="match status" value="1"/>
</dbReference>
<name>A0AAE4ARL7_9HYPH</name>